<feature type="binding site" evidence="8">
    <location>
        <position position="412"/>
    </location>
    <ligand>
        <name>substrate</name>
    </ligand>
</feature>
<feature type="binding site" evidence="8">
    <location>
        <position position="175"/>
    </location>
    <ligand>
        <name>substrate</name>
    </ligand>
</feature>
<reference evidence="9 10" key="1">
    <citation type="submission" date="2019-03" db="EMBL/GenBank/DDBJ databases">
        <title>Metabolic potential of uncultured bacteria and archaea associated with petroleum seepage in deep-sea sediments.</title>
        <authorList>
            <person name="Dong X."/>
            <person name="Hubert C."/>
        </authorList>
    </citation>
    <scope>NUCLEOTIDE SEQUENCE [LARGE SCALE GENOMIC DNA]</scope>
    <source>
        <strain evidence="9">E44_bin7</strain>
    </source>
</reference>
<evidence type="ECO:0000256" key="5">
    <source>
        <dbReference type="ARBA" id="ARBA00022679"/>
    </source>
</evidence>
<evidence type="ECO:0000256" key="8">
    <source>
        <dbReference type="HAMAP-Rule" id="MF_01106"/>
    </source>
</evidence>
<keyword evidence="4 8" id="KW-0028">Amino-acid biosynthesis</keyword>
<dbReference type="NCBIfam" id="NF003802">
    <property type="entry name" value="PRK05388.1"/>
    <property type="match status" value="1"/>
</dbReference>
<dbReference type="GO" id="GO:0005737">
    <property type="term" value="C:cytoplasm"/>
    <property type="evidence" value="ECO:0007669"/>
    <property type="project" value="UniProtKB-SubCell"/>
</dbReference>
<evidence type="ECO:0000256" key="6">
    <source>
        <dbReference type="ARBA" id="ARBA00022813"/>
    </source>
</evidence>
<feature type="site" description="Involved in the stabilization of negative charge on the oxyanion by the formation of the oxyanion hole" evidence="8">
    <location>
        <position position="109"/>
    </location>
</feature>
<comment type="pathway">
    <text evidence="8">Amino-acid biosynthesis; L-arginine biosynthesis; N(2)-acetyl-L-ornithine from L-glutamate: step 1/4.</text>
</comment>
<comment type="similarity">
    <text evidence="1 8">Belongs to the ArgJ family.</text>
</comment>
<comment type="pathway">
    <text evidence="8">Amino-acid biosynthesis; L-arginine biosynthesis; L-ornithine and N-acetyl-L-glutamate from L-glutamate and N(2)-acetyl-L-ornithine (cyclic): step 1/1.</text>
</comment>
<dbReference type="EC" id="2.3.1.35" evidence="8"/>
<protein>
    <recommendedName>
        <fullName evidence="8">Arginine biosynthesis bifunctional protein ArgJ</fullName>
    </recommendedName>
    <domain>
        <recommendedName>
            <fullName evidence="8">Glutamate N-acetyltransferase</fullName>
            <ecNumber evidence="8">2.3.1.35</ecNumber>
        </recommendedName>
        <alternativeName>
            <fullName evidence="8">Ornithine acetyltransferase</fullName>
            <shortName evidence="8">OATase</shortName>
        </alternativeName>
        <alternativeName>
            <fullName evidence="8">Ornithine transacetylase</fullName>
        </alternativeName>
    </domain>
    <domain>
        <recommendedName>
            <fullName evidence="8">Amino-acid acetyltransferase</fullName>
            <ecNumber evidence="8">2.3.1.1</ecNumber>
        </recommendedName>
        <alternativeName>
            <fullName evidence="8">N-acetylglutamate synthase</fullName>
            <shortName evidence="8">AGSase</shortName>
        </alternativeName>
    </domain>
    <component>
        <recommendedName>
            <fullName evidence="8">Arginine biosynthesis bifunctional protein ArgJ alpha chain</fullName>
        </recommendedName>
    </component>
    <component>
        <recommendedName>
            <fullName evidence="8">Arginine biosynthesis bifunctional protein ArgJ beta chain</fullName>
        </recommendedName>
    </component>
</protein>
<comment type="caution">
    <text evidence="9">The sequence shown here is derived from an EMBL/GenBank/DDBJ whole genome shotgun (WGS) entry which is preliminary data.</text>
</comment>
<feature type="chain" id="PRO_5023316808" description="Arginine biosynthesis bifunctional protein ArgJ beta chain" evidence="8">
    <location>
        <begin position="186"/>
        <end position="416"/>
    </location>
</feature>
<dbReference type="GO" id="GO:0004042">
    <property type="term" value="F:L-glutamate N-acetyltransferase activity"/>
    <property type="evidence" value="ECO:0007669"/>
    <property type="project" value="UniProtKB-UniRule"/>
</dbReference>
<keyword evidence="3 8" id="KW-0055">Arginine biosynthesis</keyword>
<comment type="subcellular location">
    <subcellularLocation>
        <location evidence="8">Cytoplasm</location>
    </subcellularLocation>
</comment>
<dbReference type="EMBL" id="SOKJ01000004">
    <property type="protein sequence ID" value="TET13434.1"/>
    <property type="molecule type" value="Genomic_DNA"/>
</dbReference>
<dbReference type="NCBIfam" id="TIGR00120">
    <property type="entry name" value="ArgJ"/>
    <property type="match status" value="1"/>
</dbReference>
<evidence type="ECO:0000313" key="9">
    <source>
        <dbReference type="EMBL" id="TET13434.1"/>
    </source>
</evidence>
<evidence type="ECO:0000256" key="3">
    <source>
        <dbReference type="ARBA" id="ARBA00022571"/>
    </source>
</evidence>
<dbReference type="PANTHER" id="PTHR23100:SF0">
    <property type="entry name" value="ARGININE BIOSYNTHESIS BIFUNCTIONAL PROTEIN ARGJ, MITOCHONDRIAL"/>
    <property type="match status" value="1"/>
</dbReference>
<dbReference type="GO" id="GO:0004358">
    <property type="term" value="F:L-glutamate N-acetyltransferase activity, acting on acetyl-L-ornithine as donor"/>
    <property type="evidence" value="ECO:0007669"/>
    <property type="project" value="UniProtKB-UniRule"/>
</dbReference>
<dbReference type="GO" id="GO:0006592">
    <property type="term" value="P:ornithine biosynthetic process"/>
    <property type="evidence" value="ECO:0007669"/>
    <property type="project" value="TreeGrafter"/>
</dbReference>
<keyword evidence="8" id="KW-0963">Cytoplasm</keyword>
<dbReference type="FunFam" id="3.60.70.12:FF:000001">
    <property type="entry name" value="Arginine biosynthesis bifunctional protein ArgJ, chloroplastic"/>
    <property type="match status" value="1"/>
</dbReference>
<proteinExistence type="inferred from homology"/>
<dbReference type="InterPro" id="IPR042195">
    <property type="entry name" value="ArgJ_beta_C"/>
</dbReference>
<dbReference type="HAMAP" id="MF_01106">
    <property type="entry name" value="ArgJ"/>
    <property type="match status" value="1"/>
</dbReference>
<dbReference type="AlphaFoldDB" id="A0A523S5Y0"/>
<comment type="catalytic activity">
    <reaction evidence="8">
        <text>N(2)-acetyl-L-ornithine + L-glutamate = N-acetyl-L-glutamate + L-ornithine</text>
        <dbReference type="Rhea" id="RHEA:15349"/>
        <dbReference type="ChEBI" id="CHEBI:29985"/>
        <dbReference type="ChEBI" id="CHEBI:44337"/>
        <dbReference type="ChEBI" id="CHEBI:46911"/>
        <dbReference type="ChEBI" id="CHEBI:57805"/>
        <dbReference type="EC" id="2.3.1.35"/>
    </reaction>
</comment>
<comment type="subunit">
    <text evidence="2 8">Heterotetramer of two alpha and two beta chains.</text>
</comment>
<feature type="active site" description="Nucleophile" evidence="8">
    <location>
        <position position="186"/>
    </location>
</feature>
<dbReference type="EC" id="2.3.1.1" evidence="8"/>
<feature type="site" description="Cleavage; by autolysis" evidence="8">
    <location>
        <begin position="185"/>
        <end position="186"/>
    </location>
</feature>
<dbReference type="Pfam" id="PF01960">
    <property type="entry name" value="ArgJ"/>
    <property type="match status" value="1"/>
</dbReference>
<comment type="caution">
    <text evidence="8">Lacks conserved residue(s) required for the propagation of feature annotation.</text>
</comment>
<dbReference type="Proteomes" id="UP000316360">
    <property type="component" value="Unassembled WGS sequence"/>
</dbReference>
<dbReference type="SUPFAM" id="SSF56266">
    <property type="entry name" value="DmpA/ArgJ-like"/>
    <property type="match status" value="1"/>
</dbReference>
<keyword evidence="7 8" id="KW-0012">Acyltransferase</keyword>
<dbReference type="InterPro" id="IPR002813">
    <property type="entry name" value="Arg_biosynth_ArgJ"/>
</dbReference>
<feature type="chain" id="PRO_5023316807" description="Arginine biosynthesis bifunctional protein ArgJ alpha chain" evidence="8">
    <location>
        <begin position="1"/>
        <end position="185"/>
    </location>
</feature>
<dbReference type="CDD" id="cd02152">
    <property type="entry name" value="OAT"/>
    <property type="match status" value="1"/>
</dbReference>
<comment type="function">
    <text evidence="8">Catalyzes two activities which are involved in the cyclic version of arginine biosynthesis: the synthesis of N-acetylglutamate from glutamate and acetyl-CoA as the acetyl donor, and of ornithine by transacetylation between N(2)-acetylornithine and glutamate.</text>
</comment>
<dbReference type="GO" id="GO:0006526">
    <property type="term" value="P:L-arginine biosynthetic process"/>
    <property type="evidence" value="ECO:0007669"/>
    <property type="project" value="UniProtKB-UniRule"/>
</dbReference>
<dbReference type="Gene3D" id="3.60.70.12">
    <property type="entry name" value="L-amino peptidase D-ALA esterase/amidase"/>
    <property type="match status" value="1"/>
</dbReference>
<sequence>MEGGITAPQGFKAAGVHCGIKKGEPDLALIYSEIPAITWGMFTTNKVKAAPVQVSIGKIRSRRAQAILANSGNANACTGEKGIQDAQKMARLTAQELGIKEEMVLVASTGHIGKPLPMLQIETGIKQAKSLLSSEKGNEAAKAILTTDRSIKEIAVETDIPRRGKGKVKIGGIAKGAGMISPNLATMLCFITTDACITEDALEEAVRFAVNKSFNQISIDGDMSTNDTLYIMANGLARNKRIKTWRKKKKLRVKDENFDYFCQALNFVCISLAKLIVRDGEGATRFMEVKVEGAAFPKDARRIAKAVANSTLVKTAMAATHSSWGRVMAGLGVGRVMAALGAAHTKIDPNKVDVYFDEILTVKGGVRVDSVEKKLREILKQDEVKITIQLNQGDCQTTFWGCDLTEEYVKINKRYV</sequence>
<dbReference type="InterPro" id="IPR016117">
    <property type="entry name" value="ArgJ-like_dom_sf"/>
</dbReference>
<comment type="catalytic activity">
    <reaction evidence="8">
        <text>L-glutamate + acetyl-CoA = N-acetyl-L-glutamate + CoA + H(+)</text>
        <dbReference type="Rhea" id="RHEA:24292"/>
        <dbReference type="ChEBI" id="CHEBI:15378"/>
        <dbReference type="ChEBI" id="CHEBI:29985"/>
        <dbReference type="ChEBI" id="CHEBI:44337"/>
        <dbReference type="ChEBI" id="CHEBI:57287"/>
        <dbReference type="ChEBI" id="CHEBI:57288"/>
        <dbReference type="EC" id="2.3.1.1"/>
    </reaction>
</comment>
<feature type="site" description="Involved in the stabilization of negative charge on the oxyanion by the formation of the oxyanion hole" evidence="8">
    <location>
        <position position="110"/>
    </location>
</feature>
<name>A0A523S5Y0_UNCAE</name>
<dbReference type="PANTHER" id="PTHR23100">
    <property type="entry name" value="ARGININE BIOSYNTHESIS BIFUNCTIONAL PROTEIN ARGJ"/>
    <property type="match status" value="1"/>
</dbReference>
<keyword evidence="6 8" id="KW-0068">Autocatalytic cleavage</keyword>
<feature type="binding site" evidence="8">
    <location>
        <position position="281"/>
    </location>
    <ligand>
        <name>substrate</name>
    </ligand>
</feature>
<feature type="binding site" evidence="8">
    <location>
        <position position="146"/>
    </location>
    <ligand>
        <name>substrate</name>
    </ligand>
</feature>
<dbReference type="UniPathway" id="UPA00068">
    <property type="reaction ID" value="UER00106"/>
</dbReference>
<keyword evidence="5 8" id="KW-0808">Transferase</keyword>
<organism evidence="9 10">
    <name type="scientific">Aerophobetes bacterium</name>
    <dbReference type="NCBI Taxonomy" id="2030807"/>
    <lineage>
        <taxon>Bacteria</taxon>
        <taxon>Candidatus Aerophobota</taxon>
    </lineage>
</organism>
<evidence type="ECO:0000256" key="2">
    <source>
        <dbReference type="ARBA" id="ARBA00011475"/>
    </source>
</evidence>
<evidence type="ECO:0000256" key="1">
    <source>
        <dbReference type="ARBA" id="ARBA00006774"/>
    </source>
</evidence>
<feature type="binding site" evidence="8">
    <location>
        <position position="186"/>
    </location>
    <ligand>
        <name>substrate</name>
    </ligand>
</feature>
<dbReference type="Gene3D" id="3.10.20.340">
    <property type="entry name" value="ArgJ beta chain, C-terminal domain"/>
    <property type="match status" value="1"/>
</dbReference>
<accession>A0A523S5Y0</accession>
<evidence type="ECO:0000313" key="10">
    <source>
        <dbReference type="Proteomes" id="UP000316360"/>
    </source>
</evidence>
<keyword evidence="8" id="KW-0511">Multifunctional enzyme</keyword>
<gene>
    <name evidence="8 9" type="primary">argJ</name>
    <name evidence="9" type="ORF">E3J84_00055</name>
</gene>
<evidence type="ECO:0000256" key="7">
    <source>
        <dbReference type="ARBA" id="ARBA00023315"/>
    </source>
</evidence>
<evidence type="ECO:0000256" key="4">
    <source>
        <dbReference type="ARBA" id="ARBA00022605"/>
    </source>
</evidence>